<dbReference type="Pfam" id="PF20250">
    <property type="entry name" value="FapA_N"/>
    <property type="match status" value="1"/>
</dbReference>
<evidence type="ECO:0000256" key="1">
    <source>
        <dbReference type="SAM" id="Coils"/>
    </source>
</evidence>
<feature type="coiled-coil region" evidence="1">
    <location>
        <begin position="524"/>
        <end position="593"/>
    </location>
</feature>
<reference evidence="3 4" key="1">
    <citation type="submission" date="2011-09" db="EMBL/GenBank/DDBJ databases">
        <title>The draft genome of Treponema saccharophilum DSM 2985.</title>
        <authorList>
            <consortium name="US DOE Joint Genome Institute (JGI-PGF)"/>
            <person name="Lucas S."/>
            <person name="Copeland A."/>
            <person name="Lapidus A."/>
            <person name="Glavina del Rio T."/>
            <person name="Dalin E."/>
            <person name="Tice H."/>
            <person name="Bruce D."/>
            <person name="Goodwin L."/>
            <person name="Pitluck S."/>
            <person name="Peters L."/>
            <person name="Kyrpides N."/>
            <person name="Mavromatis K."/>
            <person name="Ivanova N."/>
            <person name="Markowitz V."/>
            <person name="Cheng J.-F."/>
            <person name="Hugenholtz P."/>
            <person name="Woyke T."/>
            <person name="Wu D."/>
            <person name="Gronow S."/>
            <person name="Wellnitz S."/>
            <person name="Brambilla E."/>
            <person name="Klenk H.-P."/>
            <person name="Eisen J.A."/>
        </authorList>
    </citation>
    <scope>NUCLEOTIDE SEQUENCE [LARGE SCALE GENOMIC DNA]</scope>
    <source>
        <strain evidence="3 4">DSM 2985</strain>
    </source>
</reference>
<organism evidence="3 4">
    <name type="scientific">Treponema saccharophilum DSM 2985</name>
    <dbReference type="NCBI Taxonomy" id="907348"/>
    <lineage>
        <taxon>Bacteria</taxon>
        <taxon>Pseudomonadati</taxon>
        <taxon>Spirochaetota</taxon>
        <taxon>Spirochaetia</taxon>
        <taxon>Spirochaetales</taxon>
        <taxon>Treponemataceae</taxon>
        <taxon>Treponema</taxon>
    </lineage>
</organism>
<gene>
    <name evidence="3" type="ORF">TresaDRAFT_0208</name>
</gene>
<dbReference type="OrthoDB" id="9816426at2"/>
<dbReference type="SMART" id="SM01245">
    <property type="entry name" value="Jag_N"/>
    <property type="match status" value="1"/>
</dbReference>
<keyword evidence="1" id="KW-0175">Coiled coil</keyword>
<evidence type="ECO:0000259" key="2">
    <source>
        <dbReference type="SMART" id="SM01245"/>
    </source>
</evidence>
<dbReference type="PANTHER" id="PTHR38032:SF1">
    <property type="entry name" value="RNA-BINDING PROTEIN KHPB N-TERMINAL DOMAIN-CONTAINING PROTEIN"/>
    <property type="match status" value="1"/>
</dbReference>
<dbReference type="InterPro" id="IPR046866">
    <property type="entry name" value="FapA_N"/>
</dbReference>
<dbReference type="eggNOG" id="COG1315">
    <property type="taxonomic scope" value="Bacteria"/>
</dbReference>
<proteinExistence type="predicted"/>
<dbReference type="PATRIC" id="fig|907348.3.peg.2795"/>
<dbReference type="STRING" id="907348.TresaDRAFT_0208"/>
<accession>H7EPA2</accession>
<dbReference type="EMBL" id="AGRW01000054">
    <property type="protein sequence ID" value="EIC00735.1"/>
    <property type="molecule type" value="Genomic_DNA"/>
</dbReference>
<keyword evidence="4" id="KW-1185">Reference proteome</keyword>
<comment type="caution">
    <text evidence="3">The sequence shown here is derived from an EMBL/GenBank/DDBJ whole genome shotgun (WGS) entry which is preliminary data.</text>
</comment>
<dbReference type="InterPro" id="IPR032782">
    <property type="entry name" value="KhpB_N"/>
</dbReference>
<dbReference type="PANTHER" id="PTHR38032">
    <property type="entry name" value="POLYMERASE-RELATED"/>
    <property type="match status" value="1"/>
</dbReference>
<dbReference type="InterPro" id="IPR046865">
    <property type="entry name" value="FapA_b_solenoid"/>
</dbReference>
<dbReference type="Gene3D" id="3.30.30.80">
    <property type="entry name" value="probable RNA-binding protein from clostridium symbiosum atcc 14940"/>
    <property type="match status" value="1"/>
</dbReference>
<evidence type="ECO:0000313" key="4">
    <source>
        <dbReference type="Proteomes" id="UP000003571"/>
    </source>
</evidence>
<protein>
    <recommendedName>
        <fullName evidence="2">RNA-binding protein KhpB N-terminal domain-containing protein</fullName>
    </recommendedName>
</protein>
<sequence length="657" mass="71100">MINLDTIKKDMARQLEIDKGIQSVEVRADTVEEALADAAVQFETKVGNLEYEIVEKGFKGVAGIAKKPWVLKIYQNPDTIVKKVAAVAGGEGGENGAVVQEENLAKDGVYFIHRFASDIFLKVVLPQNGGASVNANEILNDLKRPDTLDFDEGAVKEFAAAGTDEQYVKIGSYQHVPANDALFVIDVADNEMTATATISPPSMGGADISADQIEKAVESQGVLQGISREKISALVDSPIYNAPVVVAEGRPPQNGKDAYIEYKFETDRSKIKATESDTGQIDFKELNLIQNVVEGTVLAVKHPAEKGVPGKTLMANYLDATDGKDISLPVGKNVKVGEDGLSIIAAVNGQVVLDSGRVCVQPVMEVAGVNLKTGGNIKFLGTVIVKGNVEDGFSVDASGNIEVSGNVGNCHLVSGGDIIVSQGIIGRDEGVVECKGSLWAKFIESTEIKVDKNVIVQESIMNSKVSAQKKIVLTGKKAQIAGGVLFATEAIVAKNIGASGAETVLSVGVDPKLKLRSQELNDLNNANMRKLEDIDLNLNNLEQQKQIRKSLPKDKEALLNNLVDEKNKIIEESRLYNEELAQIAERNRELKNVGRVYASGNVYTGVKIFIREEKDEVRSDVKNVMFYYDLESRFVKRSKYEQPNLDDLKGPDGYSSN</sequence>
<dbReference type="AlphaFoldDB" id="H7EPA2"/>
<dbReference type="InterPro" id="IPR005646">
    <property type="entry name" value="FapA"/>
</dbReference>
<evidence type="ECO:0000313" key="3">
    <source>
        <dbReference type="EMBL" id="EIC00735.1"/>
    </source>
</evidence>
<dbReference type="Pfam" id="PF14804">
    <property type="entry name" value="Jag_N"/>
    <property type="match status" value="1"/>
</dbReference>
<dbReference type="Proteomes" id="UP000003571">
    <property type="component" value="Unassembled WGS sequence"/>
</dbReference>
<dbReference type="RefSeq" id="WP_002706417.1">
    <property type="nucleotide sequence ID" value="NZ_AGRW01000054.1"/>
</dbReference>
<dbReference type="Pfam" id="PF03961">
    <property type="entry name" value="FapA"/>
    <property type="match status" value="1"/>
</dbReference>
<dbReference type="InterPro" id="IPR038247">
    <property type="entry name" value="Jag_N_dom_sf"/>
</dbReference>
<feature type="domain" description="RNA-binding protein KhpB N-terminal" evidence="2">
    <location>
        <begin position="25"/>
        <end position="76"/>
    </location>
</feature>
<name>H7EPA2_9SPIR</name>